<dbReference type="VEuPathDB" id="FungiDB:SeMB42_g06596"/>
<gene>
    <name evidence="1" type="ORF">SeMB42_g06596</name>
</gene>
<keyword evidence="2" id="KW-1185">Reference proteome</keyword>
<dbReference type="AlphaFoldDB" id="A0A507CK75"/>
<sequence>MNVEDKAVHAGDAAQSLPYPADNAGCRGSYIDGYTFTAFVTVMLRLLLLDLDTLITTVTFNYNQARYTMHLIYLYR</sequence>
<dbReference type="EMBL" id="QEAN01000382">
    <property type="protein sequence ID" value="TPX38684.1"/>
    <property type="molecule type" value="Genomic_DNA"/>
</dbReference>
<comment type="caution">
    <text evidence="1">The sequence shown here is derived from an EMBL/GenBank/DDBJ whole genome shotgun (WGS) entry which is preliminary data.</text>
</comment>
<evidence type="ECO:0000313" key="2">
    <source>
        <dbReference type="Proteomes" id="UP000317494"/>
    </source>
</evidence>
<reference evidence="1 2" key="1">
    <citation type="journal article" date="2019" name="Sci. Rep.">
        <title>Comparative genomics of chytrid fungi reveal insights into the obligate biotrophic and pathogenic lifestyle of Synchytrium endobioticum.</title>
        <authorList>
            <person name="van de Vossenberg B.T.L.H."/>
            <person name="Warris S."/>
            <person name="Nguyen H.D.T."/>
            <person name="van Gent-Pelzer M.P.E."/>
            <person name="Joly D.L."/>
            <person name="van de Geest H.C."/>
            <person name="Bonants P.J.M."/>
            <person name="Smith D.S."/>
            <person name="Levesque C.A."/>
            <person name="van der Lee T.A.J."/>
        </authorList>
    </citation>
    <scope>NUCLEOTIDE SEQUENCE [LARGE SCALE GENOMIC DNA]</scope>
    <source>
        <strain evidence="1 2">MB42</strain>
    </source>
</reference>
<name>A0A507CK75_9FUNG</name>
<protein>
    <submittedName>
        <fullName evidence="1">Uncharacterized protein</fullName>
    </submittedName>
</protein>
<accession>A0A507CK75</accession>
<proteinExistence type="predicted"/>
<organism evidence="1 2">
    <name type="scientific">Synchytrium endobioticum</name>
    <dbReference type="NCBI Taxonomy" id="286115"/>
    <lineage>
        <taxon>Eukaryota</taxon>
        <taxon>Fungi</taxon>
        <taxon>Fungi incertae sedis</taxon>
        <taxon>Chytridiomycota</taxon>
        <taxon>Chytridiomycota incertae sedis</taxon>
        <taxon>Chytridiomycetes</taxon>
        <taxon>Synchytriales</taxon>
        <taxon>Synchytriaceae</taxon>
        <taxon>Synchytrium</taxon>
    </lineage>
</organism>
<dbReference type="Proteomes" id="UP000317494">
    <property type="component" value="Unassembled WGS sequence"/>
</dbReference>
<evidence type="ECO:0000313" key="1">
    <source>
        <dbReference type="EMBL" id="TPX38684.1"/>
    </source>
</evidence>